<dbReference type="InterPro" id="IPR016030">
    <property type="entry name" value="CblAdoTrfase-like"/>
</dbReference>
<sequence length="190" mass="20526">MVFLNRIYTRSGDGGETGLGDGRRVPKTDARIAAYGGVDELNTLLGVTAANVELPAAITPRIATIQNDLFDLGADLCVPETDTPPEHPPLRVTSEQVARLETWIDESNESLEPLTSFVLPGGSPAAAHLHNARAVCRRVEIGVCHLAAAETINEHSLAYLNRLSDLLFVWARYCNDAGNNDVLWVPGGER</sequence>
<keyword evidence="8 15" id="KW-0547">Nucleotide-binding</keyword>
<keyword evidence="9 15" id="KW-0067">ATP-binding</keyword>
<dbReference type="PANTHER" id="PTHR12213:SF0">
    <property type="entry name" value="CORRINOID ADENOSYLTRANSFERASE MMAB"/>
    <property type="match status" value="1"/>
</dbReference>
<evidence type="ECO:0000256" key="9">
    <source>
        <dbReference type="ARBA" id="ARBA00022840"/>
    </source>
</evidence>
<evidence type="ECO:0000256" key="8">
    <source>
        <dbReference type="ARBA" id="ARBA00022741"/>
    </source>
</evidence>
<dbReference type="UniPathway" id="UPA00148">
    <property type="reaction ID" value="UER00233"/>
</dbReference>
<evidence type="ECO:0000256" key="6">
    <source>
        <dbReference type="ARBA" id="ARBA00022490"/>
    </source>
</evidence>
<accession>A0A517ZY67</accession>
<feature type="domain" description="Cobalamin adenosyltransferase-like" evidence="16">
    <location>
        <begin position="7"/>
        <end position="174"/>
    </location>
</feature>
<dbReference type="GO" id="GO:0009236">
    <property type="term" value="P:cobalamin biosynthetic process"/>
    <property type="evidence" value="ECO:0007669"/>
    <property type="project" value="UniProtKB-UniRule"/>
</dbReference>
<evidence type="ECO:0000256" key="2">
    <source>
        <dbReference type="ARBA" id="ARBA00005121"/>
    </source>
</evidence>
<keyword evidence="15" id="KW-0169">Cobalamin biosynthesis</keyword>
<evidence type="ECO:0000313" key="17">
    <source>
        <dbReference type="EMBL" id="QDU47422.1"/>
    </source>
</evidence>
<dbReference type="Gene3D" id="1.20.1200.10">
    <property type="entry name" value="Cobalamin adenosyltransferase-like"/>
    <property type="match status" value="1"/>
</dbReference>
<evidence type="ECO:0000256" key="7">
    <source>
        <dbReference type="ARBA" id="ARBA00022679"/>
    </source>
</evidence>
<dbReference type="NCBIfam" id="TIGR00636">
    <property type="entry name" value="PduO_Nterm"/>
    <property type="match status" value="1"/>
</dbReference>
<comment type="subcellular location">
    <subcellularLocation>
        <location evidence="1">Cytoplasm</location>
    </subcellularLocation>
</comment>
<evidence type="ECO:0000313" key="18">
    <source>
        <dbReference type="Proteomes" id="UP000319383"/>
    </source>
</evidence>
<evidence type="ECO:0000256" key="1">
    <source>
        <dbReference type="ARBA" id="ARBA00004496"/>
    </source>
</evidence>
<evidence type="ECO:0000256" key="3">
    <source>
        <dbReference type="ARBA" id="ARBA00007487"/>
    </source>
</evidence>
<keyword evidence="6" id="KW-0963">Cytoplasm</keyword>
<evidence type="ECO:0000256" key="4">
    <source>
        <dbReference type="ARBA" id="ARBA00012454"/>
    </source>
</evidence>
<dbReference type="PANTHER" id="PTHR12213">
    <property type="entry name" value="CORRINOID ADENOSYLTRANSFERASE"/>
    <property type="match status" value="1"/>
</dbReference>
<comment type="catalytic activity">
    <reaction evidence="13 15">
        <text>2 cob(II)yrinate a,c diamide + reduced [electron-transfer flavoprotein] + 2 ATP = 2 adenosylcob(III)yrinate a,c-diamide + 2 triphosphate + oxidized [electron-transfer flavoprotein] + 3 H(+)</text>
        <dbReference type="Rhea" id="RHEA:11528"/>
        <dbReference type="Rhea" id="RHEA-COMP:10685"/>
        <dbReference type="Rhea" id="RHEA-COMP:10686"/>
        <dbReference type="ChEBI" id="CHEBI:15378"/>
        <dbReference type="ChEBI" id="CHEBI:18036"/>
        <dbReference type="ChEBI" id="CHEBI:30616"/>
        <dbReference type="ChEBI" id="CHEBI:57692"/>
        <dbReference type="ChEBI" id="CHEBI:58307"/>
        <dbReference type="ChEBI" id="CHEBI:58503"/>
        <dbReference type="ChEBI" id="CHEBI:58537"/>
        <dbReference type="EC" id="2.5.1.17"/>
    </reaction>
</comment>
<dbReference type="InterPro" id="IPR036451">
    <property type="entry name" value="CblAdoTrfase-like_sf"/>
</dbReference>
<evidence type="ECO:0000256" key="5">
    <source>
        <dbReference type="ARBA" id="ARBA00020963"/>
    </source>
</evidence>
<dbReference type="Proteomes" id="UP000319383">
    <property type="component" value="Chromosome"/>
</dbReference>
<dbReference type="GO" id="GO:0005524">
    <property type="term" value="F:ATP binding"/>
    <property type="evidence" value="ECO:0007669"/>
    <property type="project" value="UniProtKB-UniRule"/>
</dbReference>
<dbReference type="SUPFAM" id="SSF89028">
    <property type="entry name" value="Cobalamin adenosyltransferase-like"/>
    <property type="match status" value="1"/>
</dbReference>
<dbReference type="GO" id="GO:0005737">
    <property type="term" value="C:cytoplasm"/>
    <property type="evidence" value="ECO:0007669"/>
    <property type="project" value="UniProtKB-SubCell"/>
</dbReference>
<evidence type="ECO:0000256" key="11">
    <source>
        <dbReference type="ARBA" id="ARBA00033334"/>
    </source>
</evidence>
<organism evidence="17 18">
    <name type="scientific">Symmachiella dynata</name>
    <dbReference type="NCBI Taxonomy" id="2527995"/>
    <lineage>
        <taxon>Bacteria</taxon>
        <taxon>Pseudomonadati</taxon>
        <taxon>Planctomycetota</taxon>
        <taxon>Planctomycetia</taxon>
        <taxon>Planctomycetales</taxon>
        <taxon>Planctomycetaceae</taxon>
        <taxon>Symmachiella</taxon>
    </lineage>
</organism>
<evidence type="ECO:0000256" key="10">
    <source>
        <dbReference type="ARBA" id="ARBA00031529"/>
    </source>
</evidence>
<dbReference type="FunFam" id="1.20.1200.10:FF:000003">
    <property type="entry name" value="ATP:cob(I)alamin adenosyltransferase"/>
    <property type="match status" value="1"/>
</dbReference>
<dbReference type="EMBL" id="CP036276">
    <property type="protein sequence ID" value="QDU47422.1"/>
    <property type="molecule type" value="Genomic_DNA"/>
</dbReference>
<evidence type="ECO:0000256" key="14">
    <source>
        <dbReference type="ARBA" id="ARBA00048692"/>
    </source>
</evidence>
<evidence type="ECO:0000256" key="12">
    <source>
        <dbReference type="ARBA" id="ARBA00033354"/>
    </source>
</evidence>
<name>A0A517ZY67_9PLAN</name>
<protein>
    <recommendedName>
        <fullName evidence="5 15">Corrinoid adenosyltransferase</fullName>
        <ecNumber evidence="4 15">2.5.1.17</ecNumber>
    </recommendedName>
    <alternativeName>
        <fullName evidence="10 15">Cob(II)alamin adenosyltransferase</fullName>
    </alternativeName>
    <alternativeName>
        <fullName evidence="12 15">Cob(II)yrinic acid a,c-diamide adenosyltransferase</fullName>
    </alternativeName>
    <alternativeName>
        <fullName evidence="11 15">Cobinamide/cobalamin adenosyltransferase</fullName>
    </alternativeName>
</protein>
<evidence type="ECO:0000256" key="13">
    <source>
        <dbReference type="ARBA" id="ARBA00048555"/>
    </source>
</evidence>
<dbReference type="EC" id="2.5.1.17" evidence="4 15"/>
<comment type="similarity">
    <text evidence="3 15">Belongs to the Cob(I)alamin adenosyltransferase family.</text>
</comment>
<keyword evidence="18" id="KW-1185">Reference proteome</keyword>
<evidence type="ECO:0000259" key="16">
    <source>
        <dbReference type="Pfam" id="PF01923"/>
    </source>
</evidence>
<evidence type="ECO:0000256" key="15">
    <source>
        <dbReference type="RuleBase" id="RU366026"/>
    </source>
</evidence>
<gene>
    <name evidence="17" type="ORF">Mal52_59530</name>
</gene>
<dbReference type="Pfam" id="PF01923">
    <property type="entry name" value="Cob_adeno_trans"/>
    <property type="match status" value="1"/>
</dbReference>
<comment type="pathway">
    <text evidence="2 15">Cofactor biosynthesis; adenosylcobalamin biosynthesis; adenosylcobalamin from cob(II)yrinate a,c-diamide: step 2/7.</text>
</comment>
<proteinExistence type="inferred from homology"/>
<dbReference type="InterPro" id="IPR029499">
    <property type="entry name" value="PduO-typ"/>
</dbReference>
<dbReference type="RefSeq" id="WP_145380244.1">
    <property type="nucleotide sequence ID" value="NZ_CP036276.1"/>
</dbReference>
<comment type="catalytic activity">
    <reaction evidence="14 15">
        <text>2 cob(II)alamin + reduced [electron-transfer flavoprotein] + 2 ATP = 2 adenosylcob(III)alamin + 2 triphosphate + oxidized [electron-transfer flavoprotein] + 3 H(+)</text>
        <dbReference type="Rhea" id="RHEA:28671"/>
        <dbReference type="Rhea" id="RHEA-COMP:10685"/>
        <dbReference type="Rhea" id="RHEA-COMP:10686"/>
        <dbReference type="ChEBI" id="CHEBI:15378"/>
        <dbReference type="ChEBI" id="CHEBI:16304"/>
        <dbReference type="ChEBI" id="CHEBI:18036"/>
        <dbReference type="ChEBI" id="CHEBI:18408"/>
        <dbReference type="ChEBI" id="CHEBI:30616"/>
        <dbReference type="ChEBI" id="CHEBI:57692"/>
        <dbReference type="ChEBI" id="CHEBI:58307"/>
        <dbReference type="EC" id="2.5.1.17"/>
    </reaction>
</comment>
<reference evidence="17 18" key="1">
    <citation type="submission" date="2019-02" db="EMBL/GenBank/DDBJ databases">
        <title>Deep-cultivation of Planctomycetes and their phenomic and genomic characterization uncovers novel biology.</title>
        <authorList>
            <person name="Wiegand S."/>
            <person name="Jogler M."/>
            <person name="Boedeker C."/>
            <person name="Pinto D."/>
            <person name="Vollmers J."/>
            <person name="Rivas-Marin E."/>
            <person name="Kohn T."/>
            <person name="Peeters S.H."/>
            <person name="Heuer A."/>
            <person name="Rast P."/>
            <person name="Oberbeckmann S."/>
            <person name="Bunk B."/>
            <person name="Jeske O."/>
            <person name="Meyerdierks A."/>
            <person name="Storesund J.E."/>
            <person name="Kallscheuer N."/>
            <person name="Luecker S."/>
            <person name="Lage O.M."/>
            <person name="Pohl T."/>
            <person name="Merkel B.J."/>
            <person name="Hornburger P."/>
            <person name="Mueller R.-W."/>
            <person name="Bruemmer F."/>
            <person name="Labrenz M."/>
            <person name="Spormann A.M."/>
            <person name="Op den Camp H."/>
            <person name="Overmann J."/>
            <person name="Amann R."/>
            <person name="Jetten M.S.M."/>
            <person name="Mascher T."/>
            <person name="Medema M.H."/>
            <person name="Devos D.P."/>
            <person name="Kaster A.-K."/>
            <person name="Ovreas L."/>
            <person name="Rohde M."/>
            <person name="Galperin M.Y."/>
            <person name="Jogler C."/>
        </authorList>
    </citation>
    <scope>NUCLEOTIDE SEQUENCE [LARGE SCALE GENOMIC DNA]</scope>
    <source>
        <strain evidence="17 18">Mal52</strain>
    </source>
</reference>
<dbReference type="AlphaFoldDB" id="A0A517ZY67"/>
<dbReference type="KEGG" id="sdyn:Mal52_59530"/>
<keyword evidence="7 15" id="KW-0808">Transferase</keyword>
<dbReference type="GO" id="GO:0008817">
    <property type="term" value="F:corrinoid adenosyltransferase activity"/>
    <property type="evidence" value="ECO:0007669"/>
    <property type="project" value="UniProtKB-UniRule"/>
</dbReference>